<dbReference type="InterPro" id="IPR031168">
    <property type="entry name" value="G_TrmE"/>
</dbReference>
<dbReference type="GO" id="GO:0030488">
    <property type="term" value="P:tRNA methylation"/>
    <property type="evidence" value="ECO:0007669"/>
    <property type="project" value="TreeGrafter"/>
</dbReference>
<keyword evidence="8 10" id="KW-0630">Potassium</keyword>
<dbReference type="Proteomes" id="UP000515860">
    <property type="component" value="Chromosome"/>
</dbReference>
<feature type="binding site" evidence="10">
    <location>
        <begin position="233"/>
        <end position="238"/>
    </location>
    <ligand>
        <name>GTP</name>
        <dbReference type="ChEBI" id="CHEBI:37565"/>
    </ligand>
</feature>
<accession>A0A7G9GB07</accession>
<keyword evidence="7 10" id="KW-0460">Magnesium</keyword>
<dbReference type="InterPro" id="IPR027417">
    <property type="entry name" value="P-loop_NTPase"/>
</dbReference>
<evidence type="ECO:0000256" key="5">
    <source>
        <dbReference type="ARBA" id="ARBA00022741"/>
    </source>
</evidence>
<evidence type="ECO:0000313" key="13">
    <source>
        <dbReference type="EMBL" id="QNM07989.1"/>
    </source>
</evidence>
<dbReference type="KEGG" id="whj:H9Q79_13905"/>
<keyword evidence="6 10" id="KW-0378">Hydrolase</keyword>
<feature type="binding site" evidence="10">
    <location>
        <position position="237"/>
    </location>
    <ligand>
        <name>Mg(2+)</name>
        <dbReference type="ChEBI" id="CHEBI:18420"/>
    </ligand>
</feature>
<comment type="caution">
    <text evidence="10">Lacks conserved residue(s) required for the propagation of feature annotation.</text>
</comment>
<name>A0A7G9GB07_9FIRM</name>
<keyword evidence="14" id="KW-1185">Reference proteome</keyword>
<comment type="similarity">
    <text evidence="1 10 11">Belongs to the TRAFAC class TrmE-Era-EngA-EngB-Septin-like GTPase superfamily. TrmE GTPase family.</text>
</comment>
<reference evidence="13 14" key="1">
    <citation type="submission" date="2020-08" db="EMBL/GenBank/DDBJ databases">
        <authorList>
            <person name="Liu C."/>
            <person name="Sun Q."/>
        </authorList>
    </citation>
    <scope>NUCLEOTIDE SEQUENCE [LARGE SCALE GENOMIC DNA]</scope>
    <source>
        <strain evidence="13 14">NSJ-29</strain>
    </source>
</reference>
<evidence type="ECO:0000256" key="3">
    <source>
        <dbReference type="ARBA" id="ARBA00022694"/>
    </source>
</evidence>
<dbReference type="Pfam" id="PF12631">
    <property type="entry name" value="MnmE_helical"/>
    <property type="match status" value="1"/>
</dbReference>
<dbReference type="GO" id="GO:0046872">
    <property type="term" value="F:metal ion binding"/>
    <property type="evidence" value="ECO:0007669"/>
    <property type="project" value="UniProtKB-KW"/>
</dbReference>
<feature type="binding site" evidence="10">
    <location>
        <position position="233"/>
    </location>
    <ligand>
        <name>K(+)</name>
        <dbReference type="ChEBI" id="CHEBI:29103"/>
    </ligand>
</feature>
<dbReference type="PROSITE" id="PS51709">
    <property type="entry name" value="G_TRME"/>
    <property type="match status" value="1"/>
</dbReference>
<dbReference type="HAMAP" id="MF_00379">
    <property type="entry name" value="GTPase_MnmE"/>
    <property type="match status" value="1"/>
</dbReference>
<dbReference type="NCBIfam" id="TIGR00450">
    <property type="entry name" value="mnmE_trmE_thdF"/>
    <property type="match status" value="1"/>
</dbReference>
<dbReference type="NCBIfam" id="TIGR00231">
    <property type="entry name" value="small_GTP"/>
    <property type="match status" value="1"/>
</dbReference>
<dbReference type="InterPro" id="IPR018948">
    <property type="entry name" value="GTP-bd_TrmE_N"/>
</dbReference>
<evidence type="ECO:0000256" key="9">
    <source>
        <dbReference type="ARBA" id="ARBA00023134"/>
    </source>
</evidence>
<evidence type="ECO:0000256" key="4">
    <source>
        <dbReference type="ARBA" id="ARBA00022723"/>
    </source>
</evidence>
<feature type="binding site" evidence="10">
    <location>
        <position position="25"/>
    </location>
    <ligand>
        <name>(6S)-5-formyl-5,6,7,8-tetrahydrofolate</name>
        <dbReference type="ChEBI" id="CHEBI:57457"/>
    </ligand>
</feature>
<evidence type="ECO:0000256" key="11">
    <source>
        <dbReference type="RuleBase" id="RU003313"/>
    </source>
</evidence>
<feature type="binding site" evidence="10">
    <location>
        <begin position="252"/>
        <end position="258"/>
    </location>
    <ligand>
        <name>GTP</name>
        <dbReference type="ChEBI" id="CHEBI:37565"/>
    </ligand>
</feature>
<comment type="cofactor">
    <cofactor evidence="10">
        <name>K(+)</name>
        <dbReference type="ChEBI" id="CHEBI:29103"/>
    </cofactor>
    <text evidence="10">Binds 1 potassium ion per subunit.</text>
</comment>
<protein>
    <recommendedName>
        <fullName evidence="10">tRNA modification GTPase MnmE</fullName>
        <ecNumber evidence="10">3.6.-.-</ecNumber>
    </recommendedName>
</protein>
<keyword evidence="9 10" id="KW-0342">GTP-binding</keyword>
<dbReference type="GO" id="GO:0005525">
    <property type="term" value="F:GTP binding"/>
    <property type="evidence" value="ECO:0007669"/>
    <property type="project" value="UniProtKB-UniRule"/>
</dbReference>
<evidence type="ECO:0000259" key="12">
    <source>
        <dbReference type="PROSITE" id="PS51709"/>
    </source>
</evidence>
<feature type="binding site" evidence="10">
    <location>
        <begin position="362"/>
        <end position="364"/>
    </location>
    <ligand>
        <name>GTP</name>
        <dbReference type="ChEBI" id="CHEBI:37565"/>
    </ligand>
</feature>
<comment type="subcellular location">
    <subcellularLocation>
        <location evidence="10">Cytoplasm</location>
    </subcellularLocation>
</comment>
<evidence type="ECO:0000313" key="14">
    <source>
        <dbReference type="Proteomes" id="UP000515860"/>
    </source>
</evidence>
<dbReference type="InterPro" id="IPR025867">
    <property type="entry name" value="MnmE_helical"/>
</dbReference>
<dbReference type="InterPro" id="IPR004520">
    <property type="entry name" value="GTPase_MnmE"/>
</dbReference>
<feature type="binding site" evidence="10">
    <location>
        <position position="257"/>
    </location>
    <ligand>
        <name>K(+)</name>
        <dbReference type="ChEBI" id="CHEBI:29103"/>
    </ligand>
</feature>
<evidence type="ECO:0000256" key="6">
    <source>
        <dbReference type="ARBA" id="ARBA00022801"/>
    </source>
</evidence>
<dbReference type="CDD" id="cd04164">
    <property type="entry name" value="trmE"/>
    <property type="match status" value="1"/>
</dbReference>
<keyword evidence="3 10" id="KW-0819">tRNA processing</keyword>
<feature type="binding site" evidence="10">
    <location>
        <position position="88"/>
    </location>
    <ligand>
        <name>(6S)-5-formyl-5,6,7,8-tetrahydrofolate</name>
        <dbReference type="ChEBI" id="CHEBI:57457"/>
    </ligand>
</feature>
<dbReference type="PANTHER" id="PTHR42714:SF2">
    <property type="entry name" value="TRNA MODIFICATION GTPASE GTPBP3, MITOCHONDRIAL"/>
    <property type="match status" value="1"/>
</dbReference>
<dbReference type="EMBL" id="CP060635">
    <property type="protein sequence ID" value="QNM07989.1"/>
    <property type="molecule type" value="Genomic_DNA"/>
</dbReference>
<feature type="binding site" evidence="10">
    <location>
        <begin position="277"/>
        <end position="280"/>
    </location>
    <ligand>
        <name>GTP</name>
        <dbReference type="ChEBI" id="CHEBI:37565"/>
    </ligand>
</feature>
<dbReference type="GO" id="GO:0042802">
    <property type="term" value="F:identical protein binding"/>
    <property type="evidence" value="ECO:0007669"/>
    <property type="project" value="UniProtKB-ARBA"/>
</dbReference>
<dbReference type="Pfam" id="PF01926">
    <property type="entry name" value="MMR_HSR1"/>
    <property type="match status" value="1"/>
</dbReference>
<dbReference type="GO" id="GO:0005829">
    <property type="term" value="C:cytosol"/>
    <property type="evidence" value="ECO:0007669"/>
    <property type="project" value="TreeGrafter"/>
</dbReference>
<dbReference type="Gene3D" id="1.20.120.430">
    <property type="entry name" value="tRNA modification GTPase MnmE domain 2"/>
    <property type="match status" value="1"/>
</dbReference>
<proteinExistence type="inferred from homology"/>
<evidence type="ECO:0000256" key="1">
    <source>
        <dbReference type="ARBA" id="ARBA00011043"/>
    </source>
</evidence>
<keyword evidence="4 10" id="KW-0479">Metal-binding</keyword>
<dbReference type="GO" id="GO:0002098">
    <property type="term" value="P:tRNA wobble uridine modification"/>
    <property type="evidence" value="ECO:0007669"/>
    <property type="project" value="TreeGrafter"/>
</dbReference>
<evidence type="ECO:0000256" key="8">
    <source>
        <dbReference type="ARBA" id="ARBA00022958"/>
    </source>
</evidence>
<gene>
    <name evidence="10 13" type="primary">mnmE</name>
    <name evidence="10" type="synonym">trmE</name>
    <name evidence="13" type="ORF">H9Q79_13905</name>
</gene>
<dbReference type="CDD" id="cd14858">
    <property type="entry name" value="TrmE_N"/>
    <property type="match status" value="1"/>
</dbReference>
<feature type="binding site" evidence="10">
    <location>
        <position position="127"/>
    </location>
    <ligand>
        <name>(6S)-5-formyl-5,6,7,8-tetrahydrofolate</name>
        <dbReference type="ChEBI" id="CHEBI:57457"/>
    </ligand>
</feature>
<keyword evidence="5 10" id="KW-0547">Nucleotide-binding</keyword>
<feature type="domain" description="TrmE-type G" evidence="12">
    <location>
        <begin position="223"/>
        <end position="381"/>
    </location>
</feature>
<feature type="binding site" evidence="10">
    <location>
        <position position="460"/>
    </location>
    <ligand>
        <name>(6S)-5-formyl-5,6,7,8-tetrahydrofolate</name>
        <dbReference type="ChEBI" id="CHEBI:57457"/>
    </ligand>
</feature>
<dbReference type="Gene3D" id="3.40.50.300">
    <property type="entry name" value="P-loop containing nucleotide triphosphate hydrolases"/>
    <property type="match status" value="1"/>
</dbReference>
<evidence type="ECO:0000256" key="2">
    <source>
        <dbReference type="ARBA" id="ARBA00022490"/>
    </source>
</evidence>
<organism evidence="13 14">
    <name type="scientific">Wansuia hejianensis</name>
    <dbReference type="NCBI Taxonomy" id="2763667"/>
    <lineage>
        <taxon>Bacteria</taxon>
        <taxon>Bacillati</taxon>
        <taxon>Bacillota</taxon>
        <taxon>Clostridia</taxon>
        <taxon>Lachnospirales</taxon>
        <taxon>Lachnospiraceae</taxon>
        <taxon>Wansuia</taxon>
    </lineage>
</organism>
<dbReference type="FunFam" id="3.30.1360.120:FF:000003">
    <property type="entry name" value="tRNA modification GTPase MnmE"/>
    <property type="match status" value="1"/>
</dbReference>
<dbReference type="Gene3D" id="3.30.1360.120">
    <property type="entry name" value="Probable tRNA modification gtpase trme, domain 1"/>
    <property type="match status" value="1"/>
</dbReference>
<dbReference type="AlphaFoldDB" id="A0A7G9GB07"/>
<dbReference type="RefSeq" id="WP_249328546.1">
    <property type="nucleotide sequence ID" value="NZ_CP060635.1"/>
</dbReference>
<dbReference type="InterPro" id="IPR027266">
    <property type="entry name" value="TrmE/GcvT-like"/>
</dbReference>
<comment type="function">
    <text evidence="10">Exhibits a very high intrinsic GTPase hydrolysis rate. Involved in the addition of a carboxymethylaminomethyl (cmnm) group at the wobble position (U34) of certain tRNAs, forming tRNA-cmnm(5)s(2)U34.</text>
</comment>
<dbReference type="PANTHER" id="PTHR42714">
    <property type="entry name" value="TRNA MODIFICATION GTPASE GTPBP3"/>
    <property type="match status" value="1"/>
</dbReference>
<sequence>MADFYEDTIAAAATAMTPSGIGIVRISGKDAFSVADRVYRGKADKKLADQKANTIHYGFIMDQGQLVDEVLVMLMKAPHSYTGEDTVEIDCHGGVLAMRKVLEAVLRSGARPAEPGEFTKRAFLNGRLDLSQAEAVMDVISAKNDYALKSSLSQLKGSVTGMIREIREKLIYEIAHIESALDDPEHISLEGYADSLNRVVGEQKKKIEKLLSTFDQGKMIREGIKTVILGKPNAGKSSLLNLLAGEEKAIVTEIAGTTRDVLEENVNIQGITLRILDTAGIREASNKVEQIGIERAKEHASDADLILYVVDSSIPLDENDSQILDLIRNKKSIVLLNKNDLEPAVTAEMLEKVTQFPVISISARENEGIDRLEELIKNLFFQGDISFNDEIYITNIRHKKALETALESLTFVENSIADQMPEDFYSIDLMGAYEALGSILGESLGENLVNEIFSKFCTGK</sequence>
<keyword evidence="2 10" id="KW-0963">Cytoplasm</keyword>
<dbReference type="EC" id="3.6.-.-" evidence="10"/>
<dbReference type="GO" id="GO:0003924">
    <property type="term" value="F:GTPase activity"/>
    <property type="evidence" value="ECO:0007669"/>
    <property type="project" value="UniProtKB-UniRule"/>
</dbReference>
<feature type="binding site" evidence="10">
    <location>
        <position position="252"/>
    </location>
    <ligand>
        <name>K(+)</name>
        <dbReference type="ChEBI" id="CHEBI:29103"/>
    </ligand>
</feature>
<evidence type="ECO:0000256" key="7">
    <source>
        <dbReference type="ARBA" id="ARBA00022842"/>
    </source>
</evidence>
<dbReference type="Pfam" id="PF10396">
    <property type="entry name" value="TrmE_N"/>
    <property type="match status" value="1"/>
</dbReference>
<dbReference type="FunFam" id="3.40.50.300:FF:000494">
    <property type="entry name" value="tRNA modification GTPase MnmE"/>
    <property type="match status" value="1"/>
</dbReference>
<dbReference type="InterPro" id="IPR005225">
    <property type="entry name" value="Small_GTP-bd"/>
</dbReference>
<feature type="binding site" evidence="10">
    <location>
        <position position="254"/>
    </location>
    <ligand>
        <name>K(+)</name>
        <dbReference type="ChEBI" id="CHEBI:29103"/>
    </ligand>
</feature>
<dbReference type="SUPFAM" id="SSF52540">
    <property type="entry name" value="P-loop containing nucleoside triphosphate hydrolases"/>
    <property type="match status" value="1"/>
</dbReference>
<feature type="binding site" evidence="10">
    <location>
        <position position="258"/>
    </location>
    <ligand>
        <name>Mg(2+)</name>
        <dbReference type="ChEBI" id="CHEBI:18420"/>
    </ligand>
</feature>
<dbReference type="InterPro" id="IPR006073">
    <property type="entry name" value="GTP-bd"/>
</dbReference>
<comment type="subunit">
    <text evidence="10">Homodimer. Heterotetramer of two MnmE and two MnmG subunits.</text>
</comment>
<evidence type="ECO:0000256" key="10">
    <source>
        <dbReference type="HAMAP-Rule" id="MF_00379"/>
    </source>
</evidence>
<dbReference type="NCBIfam" id="NF003661">
    <property type="entry name" value="PRK05291.1-3"/>
    <property type="match status" value="1"/>
</dbReference>
<dbReference type="InterPro" id="IPR027368">
    <property type="entry name" value="MnmE_dom2"/>
</dbReference>